<dbReference type="Proteomes" id="UP000009222">
    <property type="component" value="Chromosome"/>
</dbReference>
<evidence type="ECO:0000313" key="1">
    <source>
        <dbReference type="EMBL" id="AEF83501.1"/>
    </source>
</evidence>
<dbReference type="Gene3D" id="2.40.10.220">
    <property type="entry name" value="predicted glycosyltransferase like domains"/>
    <property type="match status" value="1"/>
</dbReference>
<proteinExistence type="predicted"/>
<sequence length="134" mass="14756">MVDEIGSIGQNNGVMPSENRRSLRYQTLAKARIEGGAEGEILLKDLSITGCCVECTMYIDIKPNTQYKIEVTPETSAKIGNFELLGESKWVRTSGYSCEIGFAILESPKGRAFQRYVDYLNWRSSMGTGSSAAV</sequence>
<dbReference type="InParanoid" id="F5YBY5"/>
<gene>
    <name evidence="1" type="ordered locus">TREAZ_1819</name>
</gene>
<dbReference type="STRING" id="545695.TREAZ_1819"/>
<dbReference type="OrthoDB" id="361001at2"/>
<evidence type="ECO:0000313" key="2">
    <source>
        <dbReference type="Proteomes" id="UP000009222"/>
    </source>
</evidence>
<organism evidence="1 2">
    <name type="scientific">Leadbettera azotonutricia (strain ATCC BAA-888 / DSM 13862 / ZAS-9)</name>
    <name type="common">Treponema azotonutricium</name>
    <dbReference type="NCBI Taxonomy" id="545695"/>
    <lineage>
        <taxon>Bacteria</taxon>
        <taxon>Pseudomonadati</taxon>
        <taxon>Spirochaetota</taxon>
        <taxon>Spirochaetia</taxon>
        <taxon>Spirochaetales</taxon>
        <taxon>Breznakiellaceae</taxon>
        <taxon>Leadbettera</taxon>
    </lineage>
</organism>
<reference evidence="2" key="1">
    <citation type="submission" date="2009-12" db="EMBL/GenBank/DDBJ databases">
        <title>Complete sequence of Treponema azotonutricium strain ZAS-9.</title>
        <authorList>
            <person name="Tetu S.G."/>
            <person name="Matson E."/>
            <person name="Ren Q."/>
            <person name="Seshadri R."/>
            <person name="Elbourne L."/>
            <person name="Hassan K.A."/>
            <person name="Durkin A."/>
            <person name="Radune D."/>
            <person name="Mohamoud Y."/>
            <person name="Shay R."/>
            <person name="Jin S."/>
            <person name="Zhang X."/>
            <person name="Lucey K."/>
            <person name="Ballor N.R."/>
            <person name="Ottesen E."/>
            <person name="Rosenthal R."/>
            <person name="Allen A."/>
            <person name="Leadbetter J.R."/>
            <person name="Paulsen I.T."/>
        </authorList>
    </citation>
    <scope>NUCLEOTIDE SEQUENCE [LARGE SCALE GENOMIC DNA]</scope>
    <source>
        <strain evidence="2">ATCC BAA-888 / DSM 13862 / ZAS-9</strain>
    </source>
</reference>
<accession>F5YBY5</accession>
<dbReference type="EMBL" id="CP001841">
    <property type="protein sequence ID" value="AEF83501.1"/>
    <property type="molecule type" value="Genomic_DNA"/>
</dbReference>
<dbReference type="HOGENOM" id="CLU_155952_0_0_12"/>
<keyword evidence="2" id="KW-1185">Reference proteome</keyword>
<dbReference type="AlphaFoldDB" id="F5YBY5"/>
<dbReference type="RefSeq" id="WP_015710211.1">
    <property type="nucleotide sequence ID" value="NC_015577.1"/>
</dbReference>
<reference evidence="1 2" key="2">
    <citation type="journal article" date="2011" name="ISME J.">
        <title>RNA-seq reveals cooperative metabolic interactions between two termite-gut spirochete species in co-culture.</title>
        <authorList>
            <person name="Rosenthal A.Z."/>
            <person name="Matson E.G."/>
            <person name="Eldar A."/>
            <person name="Leadbetter J.R."/>
        </authorList>
    </citation>
    <scope>NUCLEOTIDE SEQUENCE [LARGE SCALE GENOMIC DNA]</scope>
    <source>
        <strain evidence="2">ATCC BAA-888 / DSM 13862 / ZAS-9</strain>
    </source>
</reference>
<protein>
    <submittedName>
        <fullName evidence="1">Type IV pilus assembly protein PilZ</fullName>
    </submittedName>
</protein>
<dbReference type="KEGG" id="taz:TREAZ_1819"/>
<name>F5YBY5_LEAAZ</name>